<name>A0ABW8V8L3_9PROT</name>
<evidence type="ECO:0008006" key="3">
    <source>
        <dbReference type="Google" id="ProtNLM"/>
    </source>
</evidence>
<gene>
    <name evidence="1" type="ORF">ACJ41P_10665</name>
</gene>
<comment type="caution">
    <text evidence="1">The sequence shown here is derived from an EMBL/GenBank/DDBJ whole genome shotgun (WGS) entry which is preliminary data.</text>
</comment>
<accession>A0ABW8V8L3</accession>
<dbReference type="Proteomes" id="UP001628281">
    <property type="component" value="Unassembled WGS sequence"/>
</dbReference>
<dbReference type="EMBL" id="JBJLSN010000011">
    <property type="protein sequence ID" value="MFL7901586.1"/>
    <property type="molecule type" value="Genomic_DNA"/>
</dbReference>
<organism evidence="1 2">
    <name type="scientific">Azospirillum argentinense</name>
    <dbReference type="NCBI Taxonomy" id="2970906"/>
    <lineage>
        <taxon>Bacteria</taxon>
        <taxon>Pseudomonadati</taxon>
        <taxon>Pseudomonadota</taxon>
        <taxon>Alphaproteobacteria</taxon>
        <taxon>Rhodospirillales</taxon>
        <taxon>Azospirillaceae</taxon>
        <taxon>Azospirillum</taxon>
    </lineage>
</organism>
<proteinExistence type="predicted"/>
<sequence length="127" mass="14053">MSALIEQAAKDAYATSVKLTWQSTRTDPPTWETTSEDVREVWRKIACAALGTDQSLEPPFSAHPKWALELDIALSDMSGDVLSQILEVEEEGKVISDVEKAELNAKHETIDMVREWLGLAAIGELKV</sequence>
<protein>
    <recommendedName>
        <fullName evidence="3">DUF4376 domain-containing protein</fullName>
    </recommendedName>
</protein>
<evidence type="ECO:0000313" key="1">
    <source>
        <dbReference type="EMBL" id="MFL7901586.1"/>
    </source>
</evidence>
<dbReference type="RefSeq" id="WP_407824049.1">
    <property type="nucleotide sequence ID" value="NZ_JBJLSN010000011.1"/>
</dbReference>
<reference evidence="1 2" key="1">
    <citation type="submission" date="2024-11" db="EMBL/GenBank/DDBJ databases">
        <title>Draft genome sequences of two bacteria associated to sugarcane roots in Colombia.</title>
        <authorList>
            <person name="Pardo-Diaz S."/>
            <person name="Masmela-Mendoza J."/>
            <person name="Delgadillo-Duran P."/>
            <person name="Bautista E.J."/>
            <person name="Rojas-Tapias D.F."/>
        </authorList>
    </citation>
    <scope>NUCLEOTIDE SEQUENCE [LARGE SCALE GENOMIC DNA]</scope>
    <source>
        <strain evidence="1 2">Ap18</strain>
    </source>
</reference>
<keyword evidence="2" id="KW-1185">Reference proteome</keyword>
<evidence type="ECO:0000313" key="2">
    <source>
        <dbReference type="Proteomes" id="UP001628281"/>
    </source>
</evidence>